<accession>A0AAD6SFG1</accession>
<proteinExistence type="predicted"/>
<dbReference type="AlphaFoldDB" id="A0AAD6SFG1"/>
<protein>
    <submittedName>
        <fullName evidence="2">Uncharacterized protein</fullName>
    </submittedName>
</protein>
<sequence>MQTIHLLITTSATPKTVTATSTQSLLHKVPPKSTTPTQSLQHKLPPTSQEELDKKQMEAFLHADRARTQTPLQVAPTLVGSGCRGSAEFDSNNLNGFFDLLKAEDIDKENAGKPTQDSVPKKSKRLVGSDTGCMPPFAGPTNYMQIGPTQCDVLVNTKALMTSGQKANRTTVLQLINNFYKYKDQCIKDIWDS</sequence>
<feature type="region of interest" description="Disordered" evidence="1">
    <location>
        <begin position="19"/>
        <end position="49"/>
    </location>
</feature>
<evidence type="ECO:0000313" key="3">
    <source>
        <dbReference type="Proteomes" id="UP001218188"/>
    </source>
</evidence>
<evidence type="ECO:0000313" key="2">
    <source>
        <dbReference type="EMBL" id="KAJ7024477.1"/>
    </source>
</evidence>
<keyword evidence="3" id="KW-1185">Reference proteome</keyword>
<dbReference type="EMBL" id="JARJCM010000169">
    <property type="protein sequence ID" value="KAJ7024477.1"/>
    <property type="molecule type" value="Genomic_DNA"/>
</dbReference>
<comment type="caution">
    <text evidence="2">The sequence shown here is derived from an EMBL/GenBank/DDBJ whole genome shotgun (WGS) entry which is preliminary data.</text>
</comment>
<dbReference type="Proteomes" id="UP001218188">
    <property type="component" value="Unassembled WGS sequence"/>
</dbReference>
<organism evidence="2 3">
    <name type="scientific">Mycena alexandri</name>
    <dbReference type="NCBI Taxonomy" id="1745969"/>
    <lineage>
        <taxon>Eukaryota</taxon>
        <taxon>Fungi</taxon>
        <taxon>Dikarya</taxon>
        <taxon>Basidiomycota</taxon>
        <taxon>Agaricomycotina</taxon>
        <taxon>Agaricomycetes</taxon>
        <taxon>Agaricomycetidae</taxon>
        <taxon>Agaricales</taxon>
        <taxon>Marasmiineae</taxon>
        <taxon>Mycenaceae</taxon>
        <taxon>Mycena</taxon>
    </lineage>
</organism>
<name>A0AAD6SFG1_9AGAR</name>
<gene>
    <name evidence="2" type="ORF">C8F04DRAFT_1192395</name>
</gene>
<reference evidence="2" key="1">
    <citation type="submission" date="2023-03" db="EMBL/GenBank/DDBJ databases">
        <title>Massive genome expansion in bonnet fungi (Mycena s.s.) driven by repeated elements and novel gene families across ecological guilds.</title>
        <authorList>
            <consortium name="Lawrence Berkeley National Laboratory"/>
            <person name="Harder C.B."/>
            <person name="Miyauchi S."/>
            <person name="Viragh M."/>
            <person name="Kuo A."/>
            <person name="Thoen E."/>
            <person name="Andreopoulos B."/>
            <person name="Lu D."/>
            <person name="Skrede I."/>
            <person name="Drula E."/>
            <person name="Henrissat B."/>
            <person name="Morin E."/>
            <person name="Kohler A."/>
            <person name="Barry K."/>
            <person name="LaButti K."/>
            <person name="Morin E."/>
            <person name="Salamov A."/>
            <person name="Lipzen A."/>
            <person name="Mereny Z."/>
            <person name="Hegedus B."/>
            <person name="Baldrian P."/>
            <person name="Stursova M."/>
            <person name="Weitz H."/>
            <person name="Taylor A."/>
            <person name="Grigoriev I.V."/>
            <person name="Nagy L.G."/>
            <person name="Martin F."/>
            <person name="Kauserud H."/>
        </authorList>
    </citation>
    <scope>NUCLEOTIDE SEQUENCE</scope>
    <source>
        <strain evidence="2">CBHHK200</strain>
    </source>
</reference>
<evidence type="ECO:0000256" key="1">
    <source>
        <dbReference type="SAM" id="MobiDB-lite"/>
    </source>
</evidence>
<feature type="compositionally biased region" description="Polar residues" evidence="1">
    <location>
        <begin position="32"/>
        <end position="49"/>
    </location>
</feature>